<proteinExistence type="predicted"/>
<reference evidence="1" key="1">
    <citation type="journal article" date="2021" name="Proc. Natl. Acad. Sci. U.S.A.">
        <title>A Catalog of Tens of Thousands of Viruses from Human Metagenomes Reveals Hidden Associations with Chronic Diseases.</title>
        <authorList>
            <person name="Tisza M.J."/>
            <person name="Buck C.B."/>
        </authorList>
    </citation>
    <scope>NUCLEOTIDE SEQUENCE</scope>
    <source>
        <strain evidence="1">CtINK4</strain>
    </source>
</reference>
<sequence>MDRVYIENSNRVTAVELPDYGEVRMIVKDGKVIKYDTIHSHKLDEKE</sequence>
<name>A0A8S5NVK7_9CAUD</name>
<accession>A0A8S5NVK7</accession>
<dbReference type="EMBL" id="BK015267">
    <property type="protein sequence ID" value="DAD98790.1"/>
    <property type="molecule type" value="Genomic_DNA"/>
</dbReference>
<protein>
    <submittedName>
        <fullName evidence="1">Uncharacterized protein</fullName>
    </submittedName>
</protein>
<evidence type="ECO:0000313" key="1">
    <source>
        <dbReference type="EMBL" id="DAD98790.1"/>
    </source>
</evidence>
<organism evidence="1">
    <name type="scientific">Siphoviridae sp. ctINK4</name>
    <dbReference type="NCBI Taxonomy" id="2825428"/>
    <lineage>
        <taxon>Viruses</taxon>
        <taxon>Duplodnaviria</taxon>
        <taxon>Heunggongvirae</taxon>
        <taxon>Uroviricota</taxon>
        <taxon>Caudoviricetes</taxon>
    </lineage>
</organism>